<reference evidence="1 2" key="1">
    <citation type="submission" date="2024-02" db="EMBL/GenBank/DDBJ databases">
        <title>De novo assembly and annotation of 12 fungi associated with fruit tree decline syndrome in Ontario, Canada.</title>
        <authorList>
            <person name="Sulman M."/>
            <person name="Ellouze W."/>
            <person name="Ilyukhin E."/>
        </authorList>
    </citation>
    <scope>NUCLEOTIDE SEQUENCE [LARGE SCALE GENOMIC DNA]</scope>
    <source>
        <strain evidence="1 2">M42-189</strain>
    </source>
</reference>
<sequence length="192" mass="22363">MIHDIQICWKGEELTSQPIAASLKIQSYFSRIYAPERLGTGNAKSGDIDQKSLSETPENLALQDKSKVEYSHPTLRYGMRDDLYENHNFRDIWNLRLDPELAASEFKAEYFDAVVLYVYKGRCRGLNDEYGTNVRVNEDSPTWHVVHLLLQRVDDRKDVYKRIGLLHQQLDFKRSKDEVLSQIGEEKEITLI</sequence>
<dbReference type="EMBL" id="JAKJXO020000005">
    <property type="protein sequence ID" value="KAL1604758.1"/>
    <property type="molecule type" value="Genomic_DNA"/>
</dbReference>
<protein>
    <submittedName>
        <fullName evidence="1">Uncharacterized protein</fullName>
    </submittedName>
</protein>
<gene>
    <name evidence="1" type="ORF">SLS60_004298</name>
</gene>
<evidence type="ECO:0000313" key="2">
    <source>
        <dbReference type="Proteomes" id="UP001521785"/>
    </source>
</evidence>
<keyword evidence="2" id="KW-1185">Reference proteome</keyword>
<organism evidence="1 2">
    <name type="scientific">Paraconiothyrium brasiliense</name>
    <dbReference type="NCBI Taxonomy" id="300254"/>
    <lineage>
        <taxon>Eukaryota</taxon>
        <taxon>Fungi</taxon>
        <taxon>Dikarya</taxon>
        <taxon>Ascomycota</taxon>
        <taxon>Pezizomycotina</taxon>
        <taxon>Dothideomycetes</taxon>
        <taxon>Pleosporomycetidae</taxon>
        <taxon>Pleosporales</taxon>
        <taxon>Massarineae</taxon>
        <taxon>Didymosphaeriaceae</taxon>
        <taxon>Paraconiothyrium</taxon>
    </lineage>
</organism>
<dbReference type="Proteomes" id="UP001521785">
    <property type="component" value="Unassembled WGS sequence"/>
</dbReference>
<accession>A0ABR3RKF0</accession>
<name>A0ABR3RKF0_9PLEO</name>
<evidence type="ECO:0000313" key="1">
    <source>
        <dbReference type="EMBL" id="KAL1604758.1"/>
    </source>
</evidence>
<comment type="caution">
    <text evidence="1">The sequence shown here is derived from an EMBL/GenBank/DDBJ whole genome shotgun (WGS) entry which is preliminary data.</text>
</comment>
<proteinExistence type="predicted"/>